<reference evidence="2 3" key="1">
    <citation type="submission" date="2016-05" db="EMBL/GenBank/DDBJ databases">
        <title>Genome sequencing of Trichophyton rubrum CMCC(F)T1i isolated from hair.</title>
        <authorList>
            <person name="Zhan P."/>
            <person name="Tao Y."/>
            <person name="Liu W."/>
        </authorList>
    </citation>
    <scope>NUCLEOTIDE SEQUENCE [LARGE SCALE GENOMIC DNA]</scope>
    <source>
        <strain evidence="3">CMCC(F)T1i</strain>
    </source>
</reference>
<dbReference type="PANTHER" id="PTHR13774">
    <property type="entry name" value="PHENAZINE BIOSYNTHESIS PROTEIN"/>
    <property type="match status" value="1"/>
</dbReference>
<dbReference type="Gene3D" id="3.10.310.10">
    <property type="entry name" value="Diaminopimelate Epimerase, Chain A, domain 1"/>
    <property type="match status" value="2"/>
</dbReference>
<dbReference type="GO" id="GO:0005737">
    <property type="term" value="C:cytoplasm"/>
    <property type="evidence" value="ECO:0007669"/>
    <property type="project" value="TreeGrafter"/>
</dbReference>
<dbReference type="SUPFAM" id="SSF54506">
    <property type="entry name" value="Diaminopimelate epimerase-like"/>
    <property type="match status" value="1"/>
</dbReference>
<dbReference type="Pfam" id="PF02567">
    <property type="entry name" value="PhzC-PhzF"/>
    <property type="match status" value="1"/>
</dbReference>
<dbReference type="NCBIfam" id="TIGR00654">
    <property type="entry name" value="PhzF_family"/>
    <property type="match status" value="1"/>
</dbReference>
<gene>
    <name evidence="2" type="ORF">A7C99_4724</name>
</gene>
<feature type="region of interest" description="Disordered" evidence="1">
    <location>
        <begin position="348"/>
        <end position="378"/>
    </location>
</feature>
<dbReference type="VEuPathDB" id="FungiDB:TERG_05676"/>
<sequence length="825" mass="89372">MSASLQYVTLDVFTSKRFKGNSLAVVFLSDSNPITQEHKQTLATEFNYSETIFFHPANSDPSQPRKIDIFTTEQELPFAGHPTIGAASWLLVHSKDKASAGQVGESTSLTTKAGNIPISLVPENPSQVSASIPHNVRIHSTRMALSELLRLHPSLGSSLDAQVYQAGFPVVSVVKGMTAVHVHLPSLEVLAQVTTAAESIPAKGVAAGGYLDEGWDVDGHVSVYFYVRDVWDEELQKKVIRSRMMAGNLEDAATGSAASGLASYLTLTDPEIIAKGKETYTIIQGVEMGKRSEIGLQVTLKGNKKEIETVYLQGSAVKVAEGTIMTSSLEGAFIPPDKATRIRGKMPRARYLGETPSPSSSRPLLQGDKDAGKSGRKSSLANSFHHFARAALQPLIRRQPDEADGDVKPIVAGAATSRAGIRSSSLPVRSQGTLNSKQSFGIQPAGVKSPEPPLPPLPKYLARGTTSNIPKPVQPAANTILRWPLSDDDRKENCAPSQPGVKPFIGYQDLKALRGAADAKGKETKCNEAPLNPSPDSDTSSQATVKATYKPGLPLPKSAARYFPWPESIAAQKAAGRSLYALDDDEGGNEDTTQMPQEMQRTIDECEKGSVEAFSRKPNLTRPRQLPKSKTIGAIHQKSDFEPEPPMYPIREGAQCYCEDPHADTLSVDKFGRVSQRSASIETPASSDTVDIKVVKIAKPYGYWLGRLVTLTNSFRYEGAFNKPDPFTGYGIPGNTLEGKAPMSVNLEDYHIKRAFMVLERACLTSEASASLAEFKEAYSRRFGRKFSQRFATEIEKGCPKSEKTGGKGEASVMDILRSVRKSFG</sequence>
<organism evidence="2 3">
    <name type="scientific">Trichophyton rubrum</name>
    <name type="common">Athlete's foot fungus</name>
    <name type="synonym">Epidermophyton rubrum</name>
    <dbReference type="NCBI Taxonomy" id="5551"/>
    <lineage>
        <taxon>Eukaryota</taxon>
        <taxon>Fungi</taxon>
        <taxon>Dikarya</taxon>
        <taxon>Ascomycota</taxon>
        <taxon>Pezizomycotina</taxon>
        <taxon>Eurotiomycetes</taxon>
        <taxon>Eurotiomycetidae</taxon>
        <taxon>Onygenales</taxon>
        <taxon>Arthrodermataceae</taxon>
        <taxon>Trichophyton</taxon>
    </lineage>
</organism>
<proteinExistence type="predicted"/>
<name>A0A178EVE0_TRIRU</name>
<evidence type="ECO:0000256" key="1">
    <source>
        <dbReference type="SAM" id="MobiDB-lite"/>
    </source>
</evidence>
<comment type="caution">
    <text evidence="2">The sequence shown here is derived from an EMBL/GenBank/DDBJ whole genome shotgun (WGS) entry which is preliminary data.</text>
</comment>
<evidence type="ECO:0000313" key="2">
    <source>
        <dbReference type="EMBL" id="OAL64070.1"/>
    </source>
</evidence>
<evidence type="ECO:0008006" key="4">
    <source>
        <dbReference type="Google" id="ProtNLM"/>
    </source>
</evidence>
<dbReference type="Proteomes" id="UP000243015">
    <property type="component" value="Unassembled WGS sequence"/>
</dbReference>
<dbReference type="AlphaFoldDB" id="A0A178EVE0"/>
<dbReference type="InterPro" id="IPR003719">
    <property type="entry name" value="Phenazine_PhzF-like"/>
</dbReference>
<evidence type="ECO:0000313" key="3">
    <source>
        <dbReference type="Proteomes" id="UP000243015"/>
    </source>
</evidence>
<dbReference type="EMBL" id="LHPM01000017">
    <property type="protein sequence ID" value="OAL64070.1"/>
    <property type="molecule type" value="Genomic_DNA"/>
</dbReference>
<protein>
    <recommendedName>
        <fullName evidence="4">Phenazine biosynthesis protein</fullName>
    </recommendedName>
</protein>
<feature type="region of interest" description="Disordered" evidence="1">
    <location>
        <begin position="519"/>
        <end position="542"/>
    </location>
</feature>
<dbReference type="VEuPathDB" id="FungiDB:TERG_05677"/>
<dbReference type="GO" id="GO:0016853">
    <property type="term" value="F:isomerase activity"/>
    <property type="evidence" value="ECO:0007669"/>
    <property type="project" value="TreeGrafter"/>
</dbReference>
<accession>A0A178EVE0</accession>
<dbReference type="PANTHER" id="PTHR13774:SF32">
    <property type="entry name" value="ANTISENSE-ENHANCING SEQUENCE 1"/>
    <property type="match status" value="1"/>
</dbReference>